<dbReference type="OrthoDB" id="9814612at2"/>
<dbReference type="Pfam" id="PF00534">
    <property type="entry name" value="Glycos_transf_1"/>
    <property type="match status" value="1"/>
</dbReference>
<reference evidence="5 6" key="1">
    <citation type="submission" date="2019-06" db="EMBL/GenBank/DDBJ databases">
        <authorList>
            <person name="De-Chao Zhang Q."/>
        </authorList>
    </citation>
    <scope>NUCLEOTIDE SEQUENCE [LARGE SCALE GENOMIC DNA]</scope>
    <source>
        <strain evidence="5 6">KN1116</strain>
    </source>
</reference>
<keyword evidence="1" id="KW-0328">Glycosyltransferase</keyword>
<reference evidence="5 6" key="2">
    <citation type="submission" date="2020-03" db="EMBL/GenBank/DDBJ databases">
        <title>Chryseoglobus sp. isolated from a deep-sea seamount.</title>
        <authorList>
            <person name="Zhang D.-C."/>
        </authorList>
    </citation>
    <scope>NUCLEOTIDE SEQUENCE [LARGE SCALE GENOMIC DNA]</scope>
    <source>
        <strain evidence="5 6">KN1116</strain>
    </source>
</reference>
<dbReference type="AlphaFoldDB" id="A0A9E5JX11"/>
<protein>
    <submittedName>
        <fullName evidence="5">Glycosyltransferase family 4 protein</fullName>
    </submittedName>
</protein>
<evidence type="ECO:0000256" key="2">
    <source>
        <dbReference type="ARBA" id="ARBA00022679"/>
    </source>
</evidence>
<name>A0A9E5JX11_9MICO</name>
<organism evidence="5 6">
    <name type="scientific">Microcella pacifica</name>
    <dbReference type="NCBI Taxonomy" id="2591847"/>
    <lineage>
        <taxon>Bacteria</taxon>
        <taxon>Bacillati</taxon>
        <taxon>Actinomycetota</taxon>
        <taxon>Actinomycetes</taxon>
        <taxon>Micrococcales</taxon>
        <taxon>Microbacteriaceae</taxon>
        <taxon>Microcella</taxon>
    </lineage>
</organism>
<evidence type="ECO:0000259" key="4">
    <source>
        <dbReference type="Pfam" id="PF13439"/>
    </source>
</evidence>
<dbReference type="Pfam" id="PF13439">
    <property type="entry name" value="Glyco_transf_4"/>
    <property type="match status" value="1"/>
</dbReference>
<evidence type="ECO:0000259" key="3">
    <source>
        <dbReference type="Pfam" id="PF00534"/>
    </source>
</evidence>
<dbReference type="Proteomes" id="UP000818266">
    <property type="component" value="Unassembled WGS sequence"/>
</dbReference>
<dbReference type="SUPFAM" id="SSF53756">
    <property type="entry name" value="UDP-Glycosyltransferase/glycogen phosphorylase"/>
    <property type="match status" value="1"/>
</dbReference>
<evidence type="ECO:0000313" key="6">
    <source>
        <dbReference type="Proteomes" id="UP000818266"/>
    </source>
</evidence>
<sequence length="449" mass="48753">MRVIVVSHSAADHLGGAEQSLLALLDHWTAADPAVEPIVVGPAPSTAMTREVLARGWASTDLAMTGWAVWEADGGRAQRRQREIENAAATRRIIEIVEREQPDLVITNTLVMPWGALAAAHVGVPHVWFVREFGERSQGFLYPDGRDAALRDIGALSHTVVANSRAVADELQPHMPERDIAVVYPPVDLERVREEALEPRAPDFSDADRLKVAVLGRVTRSKGQWRVVEALARLESSAVEVRFIGGVLDARADEQLLRRAARLTVAADLRFLGEQPNPFSIVAQADVCIIPSEKEAFGRSTLECLALGKPVLTTRSGAGAELVDDRRTGAVIDADDFDAWARALRAYLEHRELIAAHGEAARQRADDIAAGPHSLPLAVSVLTAAAGGAPGALPERWRSWVERLDETAAASTRGLATRARLTRLATLGLRAARHPVRASRRVRALLARR</sequence>
<feature type="domain" description="Glycosyl transferase family 1" evidence="3">
    <location>
        <begin position="206"/>
        <end position="364"/>
    </location>
</feature>
<dbReference type="EMBL" id="VIKT02000025">
    <property type="protein sequence ID" value="NHF63913.1"/>
    <property type="molecule type" value="Genomic_DNA"/>
</dbReference>
<dbReference type="InterPro" id="IPR028098">
    <property type="entry name" value="Glyco_trans_4-like_N"/>
</dbReference>
<dbReference type="RefSeq" id="WP_152584121.1">
    <property type="nucleotide sequence ID" value="NZ_VIKT02000025.1"/>
</dbReference>
<evidence type="ECO:0000256" key="1">
    <source>
        <dbReference type="ARBA" id="ARBA00022676"/>
    </source>
</evidence>
<feature type="domain" description="Glycosyltransferase subfamily 4-like N-terminal" evidence="4">
    <location>
        <begin position="15"/>
        <end position="191"/>
    </location>
</feature>
<proteinExistence type="predicted"/>
<comment type="caution">
    <text evidence="5">The sequence shown here is derived from an EMBL/GenBank/DDBJ whole genome shotgun (WGS) entry which is preliminary data.</text>
</comment>
<dbReference type="Gene3D" id="3.40.50.2000">
    <property type="entry name" value="Glycogen Phosphorylase B"/>
    <property type="match status" value="2"/>
</dbReference>
<accession>A0A9E5JX11</accession>
<keyword evidence="6" id="KW-1185">Reference proteome</keyword>
<keyword evidence="2" id="KW-0808">Transferase</keyword>
<evidence type="ECO:0000313" key="5">
    <source>
        <dbReference type="EMBL" id="NHF63913.1"/>
    </source>
</evidence>
<dbReference type="PANTHER" id="PTHR12526:SF630">
    <property type="entry name" value="GLYCOSYLTRANSFERASE"/>
    <property type="match status" value="1"/>
</dbReference>
<dbReference type="GO" id="GO:0016757">
    <property type="term" value="F:glycosyltransferase activity"/>
    <property type="evidence" value="ECO:0007669"/>
    <property type="project" value="UniProtKB-KW"/>
</dbReference>
<dbReference type="InterPro" id="IPR001296">
    <property type="entry name" value="Glyco_trans_1"/>
</dbReference>
<gene>
    <name evidence="5" type="ORF">FK219_011835</name>
</gene>
<dbReference type="PANTHER" id="PTHR12526">
    <property type="entry name" value="GLYCOSYLTRANSFERASE"/>
    <property type="match status" value="1"/>
</dbReference>
<dbReference type="CDD" id="cd03801">
    <property type="entry name" value="GT4_PimA-like"/>
    <property type="match status" value="1"/>
</dbReference>